<evidence type="ECO:0000313" key="2">
    <source>
        <dbReference type="Proteomes" id="UP000610203"/>
    </source>
</evidence>
<keyword evidence="2" id="KW-1185">Reference proteome</keyword>
<reference evidence="2" key="1">
    <citation type="journal article" date="2019" name="Int. J. Syst. Evol. Microbiol.">
        <title>The Global Catalogue of Microorganisms (GCM) 10K type strain sequencing project: providing services to taxonomists for standard genome sequencing and annotation.</title>
        <authorList>
            <consortium name="The Broad Institute Genomics Platform"/>
            <consortium name="The Broad Institute Genome Sequencing Center for Infectious Disease"/>
            <person name="Wu L."/>
            <person name="Ma J."/>
        </authorList>
    </citation>
    <scope>NUCLEOTIDE SEQUENCE [LARGE SCALE GENOMIC DNA]</scope>
    <source>
        <strain evidence="2">KCTC 42280</strain>
    </source>
</reference>
<proteinExistence type="predicted"/>
<accession>A0ABQ3GPN5</accession>
<organism evidence="1 2">
    <name type="scientific">Psychrobacter glaciei</name>
    <dbReference type="NCBI Taxonomy" id="619771"/>
    <lineage>
        <taxon>Bacteria</taxon>
        <taxon>Pseudomonadati</taxon>
        <taxon>Pseudomonadota</taxon>
        <taxon>Gammaproteobacteria</taxon>
        <taxon>Moraxellales</taxon>
        <taxon>Moraxellaceae</taxon>
        <taxon>Psychrobacter</taxon>
    </lineage>
</organism>
<protein>
    <submittedName>
        <fullName evidence="1">Uncharacterized protein</fullName>
    </submittedName>
</protein>
<dbReference type="Proteomes" id="UP000610203">
    <property type="component" value="Unassembled WGS sequence"/>
</dbReference>
<dbReference type="EMBL" id="BMZR01000001">
    <property type="protein sequence ID" value="GHD27551.1"/>
    <property type="molecule type" value="Genomic_DNA"/>
</dbReference>
<comment type="caution">
    <text evidence="1">The sequence shown here is derived from an EMBL/GenBank/DDBJ whole genome shotgun (WGS) entry which is preliminary data.</text>
</comment>
<sequence>MVFASTALALDATAEPANRNTDIVSKPDKRLFINTSITYTLKPNSKNLRSSVTDLDQSNRVASSKAYVSIGHSNQD</sequence>
<gene>
    <name evidence="1" type="ORF">GCM10016272_05940</name>
</gene>
<name>A0ABQ3GPN5_9GAMM</name>
<evidence type="ECO:0000313" key="1">
    <source>
        <dbReference type="EMBL" id="GHD27551.1"/>
    </source>
</evidence>